<feature type="compositionally biased region" description="Pro residues" evidence="1">
    <location>
        <begin position="1"/>
        <end position="15"/>
    </location>
</feature>
<evidence type="ECO:0000313" key="3">
    <source>
        <dbReference type="Proteomes" id="UP000735302"/>
    </source>
</evidence>
<dbReference type="AlphaFoldDB" id="A0AAV4CTH4"/>
<name>A0AAV4CTH4_9GAST</name>
<keyword evidence="3" id="KW-1185">Reference proteome</keyword>
<sequence length="122" mass="13267">MYALPPGPPPPPSTPPLQQQQQSSPSPPSPPSKLHKTLFSFGTAAVSRFSAASVSHVPSECAPGALPLRPPSPGEQGRRWSPQRALLSQIKGGHRRFSMDALPTGIRPVRDLWQRYVHLSFM</sequence>
<feature type="region of interest" description="Disordered" evidence="1">
    <location>
        <begin position="1"/>
        <end position="36"/>
    </location>
</feature>
<accession>A0AAV4CTH4</accession>
<comment type="caution">
    <text evidence="2">The sequence shown here is derived from an EMBL/GenBank/DDBJ whole genome shotgun (WGS) entry which is preliminary data.</text>
</comment>
<organism evidence="2 3">
    <name type="scientific">Plakobranchus ocellatus</name>
    <dbReference type="NCBI Taxonomy" id="259542"/>
    <lineage>
        <taxon>Eukaryota</taxon>
        <taxon>Metazoa</taxon>
        <taxon>Spiralia</taxon>
        <taxon>Lophotrochozoa</taxon>
        <taxon>Mollusca</taxon>
        <taxon>Gastropoda</taxon>
        <taxon>Heterobranchia</taxon>
        <taxon>Euthyneura</taxon>
        <taxon>Panpulmonata</taxon>
        <taxon>Sacoglossa</taxon>
        <taxon>Placobranchoidea</taxon>
        <taxon>Plakobranchidae</taxon>
        <taxon>Plakobranchus</taxon>
    </lineage>
</organism>
<reference evidence="2 3" key="1">
    <citation type="journal article" date="2021" name="Elife">
        <title>Chloroplast acquisition without the gene transfer in kleptoplastic sea slugs, Plakobranchus ocellatus.</title>
        <authorList>
            <person name="Maeda T."/>
            <person name="Takahashi S."/>
            <person name="Yoshida T."/>
            <person name="Shimamura S."/>
            <person name="Takaki Y."/>
            <person name="Nagai Y."/>
            <person name="Toyoda A."/>
            <person name="Suzuki Y."/>
            <person name="Arimoto A."/>
            <person name="Ishii H."/>
            <person name="Satoh N."/>
            <person name="Nishiyama T."/>
            <person name="Hasebe M."/>
            <person name="Maruyama T."/>
            <person name="Minagawa J."/>
            <person name="Obokata J."/>
            <person name="Shigenobu S."/>
        </authorList>
    </citation>
    <scope>NUCLEOTIDE SEQUENCE [LARGE SCALE GENOMIC DNA]</scope>
</reference>
<dbReference type="Proteomes" id="UP000735302">
    <property type="component" value="Unassembled WGS sequence"/>
</dbReference>
<evidence type="ECO:0000313" key="2">
    <source>
        <dbReference type="EMBL" id="GFO35155.1"/>
    </source>
</evidence>
<gene>
    <name evidence="2" type="ORF">PoB_006166000</name>
</gene>
<protein>
    <submittedName>
        <fullName evidence="2">Uncharacterized protein</fullName>
    </submittedName>
</protein>
<proteinExistence type="predicted"/>
<evidence type="ECO:0000256" key="1">
    <source>
        <dbReference type="SAM" id="MobiDB-lite"/>
    </source>
</evidence>
<feature type="region of interest" description="Disordered" evidence="1">
    <location>
        <begin position="63"/>
        <end position="82"/>
    </location>
</feature>
<dbReference type="EMBL" id="BLXT01006967">
    <property type="protein sequence ID" value="GFO35155.1"/>
    <property type="molecule type" value="Genomic_DNA"/>
</dbReference>